<keyword evidence="1" id="KW-0732">Signal</keyword>
<gene>
    <name evidence="2" type="ORF">V5R04_10090</name>
</gene>
<evidence type="ECO:0000313" key="2">
    <source>
        <dbReference type="EMBL" id="XBH20583.1"/>
    </source>
</evidence>
<organism evidence="2">
    <name type="scientific">Jonesiaceae bacterium BS-20</name>
    <dbReference type="NCBI Taxonomy" id="3120821"/>
    <lineage>
        <taxon>Bacteria</taxon>
        <taxon>Bacillati</taxon>
        <taxon>Actinomycetota</taxon>
        <taxon>Actinomycetes</taxon>
        <taxon>Micrococcales</taxon>
        <taxon>Jonesiaceae</taxon>
    </lineage>
</organism>
<proteinExistence type="predicted"/>
<dbReference type="AlphaFoldDB" id="A0AAU7DTL0"/>
<name>A0AAU7DTL0_9MICO</name>
<protein>
    <submittedName>
        <fullName evidence="2">Uncharacterized protein</fullName>
    </submittedName>
</protein>
<dbReference type="EMBL" id="CP146203">
    <property type="protein sequence ID" value="XBH20583.1"/>
    <property type="molecule type" value="Genomic_DNA"/>
</dbReference>
<reference evidence="2" key="1">
    <citation type="submission" date="2024-02" db="EMBL/GenBank/DDBJ databases">
        <title>Tomenella chthoni gen. nov. sp. nov., a member of the family Jonesiaceae isolated from bat guano.</title>
        <authorList>
            <person name="Miller S.L."/>
            <person name="King J."/>
            <person name="Sankaranarayanan K."/>
            <person name="Lawson P.A."/>
        </authorList>
    </citation>
    <scope>NUCLEOTIDE SEQUENCE</scope>
    <source>
        <strain evidence="2">BS-20</strain>
    </source>
</reference>
<evidence type="ECO:0000256" key="1">
    <source>
        <dbReference type="SAM" id="SignalP"/>
    </source>
</evidence>
<feature type="chain" id="PRO_5043683448" evidence="1">
    <location>
        <begin position="26"/>
        <end position="231"/>
    </location>
</feature>
<feature type="signal peptide" evidence="1">
    <location>
        <begin position="1"/>
        <end position="25"/>
    </location>
</feature>
<accession>A0AAU7DTL0</accession>
<sequence length="231" mass="25267">MFRRLAMVFVATMLFGATVATPATADTVLDLDLEQQYLEVFEEKGIPAERWDALLEKVKRGETLDADRPGISVPVSVETLVEDGIEIERSTFSDGTVSELYGVSESTILNDGIQLLGAQAKSYSTSGKRKNCRIVYDGISFSYSFRAEFTPSTAAVAKATVSAARGATIHRALGHTTSEVTAYVARKTQSGVTPAHGRMKFQMTALGIVGSRTIYLDLKVRDHQYWVETNL</sequence>